<dbReference type="EMBL" id="GBXM01016841">
    <property type="protein sequence ID" value="JAH91736.1"/>
    <property type="molecule type" value="Transcribed_RNA"/>
</dbReference>
<accession>A0A0E9WN81</accession>
<protein>
    <submittedName>
        <fullName evidence="1">Uncharacterized protein</fullName>
    </submittedName>
</protein>
<reference evidence="1" key="1">
    <citation type="submission" date="2014-11" db="EMBL/GenBank/DDBJ databases">
        <authorList>
            <person name="Amaro Gonzalez C."/>
        </authorList>
    </citation>
    <scope>NUCLEOTIDE SEQUENCE</scope>
</reference>
<reference evidence="1" key="2">
    <citation type="journal article" date="2015" name="Fish Shellfish Immunol.">
        <title>Early steps in the European eel (Anguilla anguilla)-Vibrio vulnificus interaction in the gills: Role of the RtxA13 toxin.</title>
        <authorList>
            <person name="Callol A."/>
            <person name="Pajuelo D."/>
            <person name="Ebbesson L."/>
            <person name="Teles M."/>
            <person name="MacKenzie S."/>
            <person name="Amaro C."/>
        </authorList>
    </citation>
    <scope>NUCLEOTIDE SEQUENCE</scope>
</reference>
<name>A0A0E9WN81_ANGAN</name>
<organism evidence="1">
    <name type="scientific">Anguilla anguilla</name>
    <name type="common">European freshwater eel</name>
    <name type="synonym">Muraena anguilla</name>
    <dbReference type="NCBI Taxonomy" id="7936"/>
    <lineage>
        <taxon>Eukaryota</taxon>
        <taxon>Metazoa</taxon>
        <taxon>Chordata</taxon>
        <taxon>Craniata</taxon>
        <taxon>Vertebrata</taxon>
        <taxon>Euteleostomi</taxon>
        <taxon>Actinopterygii</taxon>
        <taxon>Neopterygii</taxon>
        <taxon>Teleostei</taxon>
        <taxon>Anguilliformes</taxon>
        <taxon>Anguillidae</taxon>
        <taxon>Anguilla</taxon>
    </lineage>
</organism>
<evidence type="ECO:0000313" key="1">
    <source>
        <dbReference type="EMBL" id="JAH91736.1"/>
    </source>
</evidence>
<dbReference type="AlphaFoldDB" id="A0A0E9WN81"/>
<proteinExistence type="predicted"/>
<sequence length="62" mass="7130">MPIAPSPTVLILQLFKFQGFKPKIQKPWPRHVNLSQKGHFMALKSMICTDIQLHAFNTGIRQ</sequence>